<dbReference type="PANTHER" id="PTHR43132:SF6">
    <property type="entry name" value="HTH-TYPE TRANSCRIPTIONAL REPRESSOR CZRA"/>
    <property type="match status" value="1"/>
</dbReference>
<dbReference type="PANTHER" id="PTHR43132">
    <property type="entry name" value="ARSENICAL RESISTANCE OPERON REPRESSOR ARSR-RELATED"/>
    <property type="match status" value="1"/>
</dbReference>
<comment type="caution">
    <text evidence="5">The sequence shown here is derived from an EMBL/GenBank/DDBJ whole genome shotgun (WGS) entry which is preliminary data.</text>
</comment>
<keyword evidence="6" id="KW-1185">Reference proteome</keyword>
<name>A0ABV9ZHE2_9PSEU</name>
<dbReference type="PROSITE" id="PS50987">
    <property type="entry name" value="HTH_ARSR_2"/>
    <property type="match status" value="1"/>
</dbReference>
<evidence type="ECO:0000259" key="4">
    <source>
        <dbReference type="PROSITE" id="PS50987"/>
    </source>
</evidence>
<sequence>MGHGTSGPEPAGTTLLAALGAGVDVPVEGIAETLSALSTPSRLRILLHLADGPSSVGDLAAAVGMEQSAVSHQLRVLRQLGFVVGTRQGKQISYRLFDQHVARLLAEAINHVQHLRLGVTDTAAAVH</sequence>
<feature type="domain" description="HTH arsR-type" evidence="4">
    <location>
        <begin position="23"/>
        <end position="116"/>
    </location>
</feature>
<evidence type="ECO:0000256" key="2">
    <source>
        <dbReference type="ARBA" id="ARBA00023125"/>
    </source>
</evidence>
<dbReference type="CDD" id="cd00090">
    <property type="entry name" value="HTH_ARSR"/>
    <property type="match status" value="1"/>
</dbReference>
<dbReference type="Gene3D" id="1.10.10.10">
    <property type="entry name" value="Winged helix-like DNA-binding domain superfamily/Winged helix DNA-binding domain"/>
    <property type="match status" value="1"/>
</dbReference>
<dbReference type="NCBIfam" id="NF033788">
    <property type="entry name" value="HTH_metalloreg"/>
    <property type="match status" value="1"/>
</dbReference>
<dbReference type="InterPro" id="IPR001845">
    <property type="entry name" value="HTH_ArsR_DNA-bd_dom"/>
</dbReference>
<dbReference type="InterPro" id="IPR036388">
    <property type="entry name" value="WH-like_DNA-bd_sf"/>
</dbReference>
<keyword evidence="2" id="KW-0238">DNA-binding</keyword>
<dbReference type="Pfam" id="PF01022">
    <property type="entry name" value="HTH_5"/>
    <property type="match status" value="1"/>
</dbReference>
<dbReference type="Proteomes" id="UP001596175">
    <property type="component" value="Unassembled WGS sequence"/>
</dbReference>
<dbReference type="InterPro" id="IPR011991">
    <property type="entry name" value="ArsR-like_HTH"/>
</dbReference>
<dbReference type="SUPFAM" id="SSF46785">
    <property type="entry name" value="Winged helix' DNA-binding domain"/>
    <property type="match status" value="1"/>
</dbReference>
<dbReference type="SMART" id="SM00418">
    <property type="entry name" value="HTH_ARSR"/>
    <property type="match status" value="1"/>
</dbReference>
<protein>
    <submittedName>
        <fullName evidence="5">ArsR/SmtB family transcription factor</fullName>
    </submittedName>
</protein>
<evidence type="ECO:0000313" key="6">
    <source>
        <dbReference type="Proteomes" id="UP001596175"/>
    </source>
</evidence>
<dbReference type="InterPro" id="IPR051011">
    <property type="entry name" value="Metal_resp_trans_reg"/>
</dbReference>
<evidence type="ECO:0000256" key="1">
    <source>
        <dbReference type="ARBA" id="ARBA00023015"/>
    </source>
</evidence>
<reference evidence="6" key="1">
    <citation type="journal article" date="2019" name="Int. J. Syst. Evol. Microbiol.">
        <title>The Global Catalogue of Microorganisms (GCM) 10K type strain sequencing project: providing services to taxonomists for standard genome sequencing and annotation.</title>
        <authorList>
            <consortium name="The Broad Institute Genomics Platform"/>
            <consortium name="The Broad Institute Genome Sequencing Center for Infectious Disease"/>
            <person name="Wu L."/>
            <person name="Ma J."/>
        </authorList>
    </citation>
    <scope>NUCLEOTIDE SEQUENCE [LARGE SCALE GENOMIC DNA]</scope>
    <source>
        <strain evidence="6">XZYJ18</strain>
    </source>
</reference>
<evidence type="ECO:0000256" key="3">
    <source>
        <dbReference type="ARBA" id="ARBA00023163"/>
    </source>
</evidence>
<evidence type="ECO:0000313" key="5">
    <source>
        <dbReference type="EMBL" id="MFC5140041.1"/>
    </source>
</evidence>
<keyword evidence="3" id="KW-0804">Transcription</keyword>
<keyword evidence="1" id="KW-0805">Transcription regulation</keyword>
<dbReference type="RefSeq" id="WP_378022223.1">
    <property type="nucleotide sequence ID" value="NZ_JBHSKG010000009.1"/>
</dbReference>
<gene>
    <name evidence="5" type="ORF">ACFPK1_17505</name>
</gene>
<proteinExistence type="predicted"/>
<organism evidence="5 6">
    <name type="scientific">Actinomycetospora rhizophila</name>
    <dbReference type="NCBI Taxonomy" id="1416876"/>
    <lineage>
        <taxon>Bacteria</taxon>
        <taxon>Bacillati</taxon>
        <taxon>Actinomycetota</taxon>
        <taxon>Actinomycetes</taxon>
        <taxon>Pseudonocardiales</taxon>
        <taxon>Pseudonocardiaceae</taxon>
        <taxon>Actinomycetospora</taxon>
    </lineage>
</organism>
<dbReference type="EMBL" id="JBHSKG010000009">
    <property type="protein sequence ID" value="MFC5140041.1"/>
    <property type="molecule type" value="Genomic_DNA"/>
</dbReference>
<dbReference type="PRINTS" id="PR00778">
    <property type="entry name" value="HTHARSR"/>
</dbReference>
<accession>A0ABV9ZHE2</accession>
<dbReference type="InterPro" id="IPR036390">
    <property type="entry name" value="WH_DNA-bd_sf"/>
</dbReference>